<dbReference type="PROSITE" id="PS51296">
    <property type="entry name" value="RIESKE"/>
    <property type="match status" value="1"/>
</dbReference>
<evidence type="ECO:0000313" key="7">
    <source>
        <dbReference type="Proteomes" id="UP000645610"/>
    </source>
</evidence>
<organism evidence="6 7">
    <name type="scientific">Hymenobacter properus</name>
    <dbReference type="NCBI Taxonomy" id="2791026"/>
    <lineage>
        <taxon>Bacteria</taxon>
        <taxon>Pseudomonadati</taxon>
        <taxon>Bacteroidota</taxon>
        <taxon>Cytophagia</taxon>
        <taxon>Cytophagales</taxon>
        <taxon>Hymenobacteraceae</taxon>
        <taxon>Hymenobacter</taxon>
    </lineage>
</organism>
<dbReference type="GO" id="GO:0051537">
    <property type="term" value="F:2 iron, 2 sulfur cluster binding"/>
    <property type="evidence" value="ECO:0007669"/>
    <property type="project" value="UniProtKB-KW"/>
</dbReference>
<sequence>MLPAAGVALALASCGSKNDSQPAIPYAPVNLSINLTSQEYVKLRFDNGAVMLPVKGPAGNGGVKGVIVVRQNATSYLAFERNCPYQPYDACALVSLDRNSSLFMRDSCCNSQFNLQGQVTGGPASRPLKQYNVSQQGSQLNITN</sequence>
<evidence type="ECO:0000259" key="5">
    <source>
        <dbReference type="PROSITE" id="PS51296"/>
    </source>
</evidence>
<dbReference type="EMBL" id="JADQDP010000002">
    <property type="protein sequence ID" value="MBF9141599.1"/>
    <property type="molecule type" value="Genomic_DNA"/>
</dbReference>
<evidence type="ECO:0000256" key="2">
    <source>
        <dbReference type="ARBA" id="ARBA00022723"/>
    </source>
</evidence>
<dbReference type="InterPro" id="IPR017941">
    <property type="entry name" value="Rieske_2Fe-2S"/>
</dbReference>
<feature type="domain" description="Rieske" evidence="5">
    <location>
        <begin position="66"/>
        <end position="142"/>
    </location>
</feature>
<evidence type="ECO:0000256" key="4">
    <source>
        <dbReference type="ARBA" id="ARBA00023014"/>
    </source>
</evidence>
<keyword evidence="1" id="KW-0001">2Fe-2S</keyword>
<dbReference type="InterPro" id="IPR036922">
    <property type="entry name" value="Rieske_2Fe-2S_sf"/>
</dbReference>
<keyword evidence="4" id="KW-0411">Iron-sulfur</keyword>
<dbReference type="Gene3D" id="2.102.10.10">
    <property type="entry name" value="Rieske [2Fe-2S] iron-sulphur domain"/>
    <property type="match status" value="1"/>
</dbReference>
<keyword evidence="7" id="KW-1185">Reference proteome</keyword>
<reference evidence="6 7" key="1">
    <citation type="submission" date="2020-11" db="EMBL/GenBank/DDBJ databases">
        <authorList>
            <person name="Kim M.K."/>
        </authorList>
    </citation>
    <scope>NUCLEOTIDE SEQUENCE [LARGE SCALE GENOMIC DNA]</scope>
    <source>
        <strain evidence="6 7">BT439</strain>
    </source>
</reference>
<proteinExistence type="predicted"/>
<evidence type="ECO:0000256" key="3">
    <source>
        <dbReference type="ARBA" id="ARBA00023004"/>
    </source>
</evidence>
<name>A0A931FME4_9BACT</name>
<dbReference type="SUPFAM" id="SSF50022">
    <property type="entry name" value="ISP domain"/>
    <property type="match status" value="1"/>
</dbReference>
<dbReference type="AlphaFoldDB" id="A0A931FME4"/>
<gene>
    <name evidence="6" type="ORF">I2I01_08130</name>
</gene>
<evidence type="ECO:0000256" key="1">
    <source>
        <dbReference type="ARBA" id="ARBA00022714"/>
    </source>
</evidence>
<comment type="caution">
    <text evidence="6">The sequence shown here is derived from an EMBL/GenBank/DDBJ whole genome shotgun (WGS) entry which is preliminary data.</text>
</comment>
<keyword evidence="2" id="KW-0479">Metal-binding</keyword>
<protein>
    <recommendedName>
        <fullName evidence="5">Rieske domain-containing protein</fullName>
    </recommendedName>
</protein>
<dbReference type="GO" id="GO:0046872">
    <property type="term" value="F:metal ion binding"/>
    <property type="evidence" value="ECO:0007669"/>
    <property type="project" value="UniProtKB-KW"/>
</dbReference>
<keyword evidence="3" id="KW-0408">Iron</keyword>
<dbReference type="Proteomes" id="UP000645610">
    <property type="component" value="Unassembled WGS sequence"/>
</dbReference>
<evidence type="ECO:0000313" key="6">
    <source>
        <dbReference type="EMBL" id="MBF9141599.1"/>
    </source>
</evidence>
<accession>A0A931FME4</accession>